<dbReference type="EMBL" id="JAAAID010003651">
    <property type="protein sequence ID" value="KAF9996591.1"/>
    <property type="molecule type" value="Genomic_DNA"/>
</dbReference>
<feature type="non-terminal residue" evidence="1">
    <location>
        <position position="1"/>
    </location>
</feature>
<dbReference type="AlphaFoldDB" id="A0A9P6SS92"/>
<dbReference type="Proteomes" id="UP000703661">
    <property type="component" value="Unassembled WGS sequence"/>
</dbReference>
<evidence type="ECO:0000313" key="2">
    <source>
        <dbReference type="Proteomes" id="UP000703661"/>
    </source>
</evidence>
<name>A0A9P6SS92_9FUNG</name>
<protein>
    <submittedName>
        <fullName evidence="1">Uncharacterized protein</fullName>
    </submittedName>
</protein>
<accession>A0A9P6SS92</accession>
<evidence type="ECO:0000313" key="1">
    <source>
        <dbReference type="EMBL" id="KAF9996591.1"/>
    </source>
</evidence>
<feature type="non-terminal residue" evidence="1">
    <location>
        <position position="71"/>
    </location>
</feature>
<organism evidence="1 2">
    <name type="scientific">Entomortierella chlamydospora</name>
    <dbReference type="NCBI Taxonomy" id="101097"/>
    <lineage>
        <taxon>Eukaryota</taxon>
        <taxon>Fungi</taxon>
        <taxon>Fungi incertae sedis</taxon>
        <taxon>Mucoromycota</taxon>
        <taxon>Mortierellomycotina</taxon>
        <taxon>Mortierellomycetes</taxon>
        <taxon>Mortierellales</taxon>
        <taxon>Mortierellaceae</taxon>
        <taxon>Entomortierella</taxon>
    </lineage>
</organism>
<comment type="caution">
    <text evidence="1">The sequence shown here is derived from an EMBL/GenBank/DDBJ whole genome shotgun (WGS) entry which is preliminary data.</text>
</comment>
<gene>
    <name evidence="1" type="ORF">BGZ80_007210</name>
</gene>
<reference evidence="1" key="1">
    <citation type="journal article" date="2020" name="Fungal Divers.">
        <title>Resolving the Mortierellaceae phylogeny through synthesis of multi-gene phylogenetics and phylogenomics.</title>
        <authorList>
            <person name="Vandepol N."/>
            <person name="Liber J."/>
            <person name="Desiro A."/>
            <person name="Na H."/>
            <person name="Kennedy M."/>
            <person name="Barry K."/>
            <person name="Grigoriev I.V."/>
            <person name="Miller A.N."/>
            <person name="O'Donnell K."/>
            <person name="Stajich J.E."/>
            <person name="Bonito G."/>
        </authorList>
    </citation>
    <scope>NUCLEOTIDE SEQUENCE</scope>
    <source>
        <strain evidence="1">NRRL 2769</strain>
    </source>
</reference>
<sequence length="71" mass="7990">FGELLDAGRKVDSVFMFDGIELPDIGVKFQNASPRGVSIQLRKNVRLTRCIQELHLSFRMNEAPVVMGDVQ</sequence>
<proteinExistence type="predicted"/>
<keyword evidence="2" id="KW-1185">Reference proteome</keyword>